<name>A0A4Y8ZT62_9SPHN</name>
<sequence length="141" mass="15955">MNKARFLLNGVTAAALLGLPAAAALAREPDGKGERKEIQRIIVIKDGEGKEHAERRIEEIRRGRDLAMSECKGERSEIDERSDKERTRILVCSTQLSSADRTKRLEETLERIRKDDHLSAEHKAKVETALEQAIARLRETK</sequence>
<organism evidence="2 3">
    <name type="scientific">Sphingomonas parva</name>
    <dbReference type="NCBI Taxonomy" id="2555898"/>
    <lineage>
        <taxon>Bacteria</taxon>
        <taxon>Pseudomonadati</taxon>
        <taxon>Pseudomonadota</taxon>
        <taxon>Alphaproteobacteria</taxon>
        <taxon>Sphingomonadales</taxon>
        <taxon>Sphingomonadaceae</taxon>
        <taxon>Sphingomonas</taxon>
    </lineage>
</organism>
<feature type="chain" id="PRO_5021219728" description="DUF1090 family protein" evidence="1">
    <location>
        <begin position="27"/>
        <end position="141"/>
    </location>
</feature>
<accession>A0A4Y8ZT62</accession>
<proteinExistence type="predicted"/>
<evidence type="ECO:0000256" key="1">
    <source>
        <dbReference type="SAM" id="SignalP"/>
    </source>
</evidence>
<dbReference type="AlphaFoldDB" id="A0A4Y8ZT62"/>
<dbReference type="RefSeq" id="WP_135085739.1">
    <property type="nucleotide sequence ID" value="NZ_SPDV01000013.1"/>
</dbReference>
<dbReference type="EMBL" id="SPDV01000013">
    <property type="protein sequence ID" value="TFI58687.1"/>
    <property type="molecule type" value="Genomic_DNA"/>
</dbReference>
<keyword evidence="1" id="KW-0732">Signal</keyword>
<feature type="signal peptide" evidence="1">
    <location>
        <begin position="1"/>
        <end position="26"/>
    </location>
</feature>
<protein>
    <recommendedName>
        <fullName evidence="4">DUF1090 family protein</fullName>
    </recommendedName>
</protein>
<dbReference type="Proteomes" id="UP000298213">
    <property type="component" value="Unassembled WGS sequence"/>
</dbReference>
<evidence type="ECO:0000313" key="3">
    <source>
        <dbReference type="Proteomes" id="UP000298213"/>
    </source>
</evidence>
<evidence type="ECO:0000313" key="2">
    <source>
        <dbReference type="EMBL" id="TFI58687.1"/>
    </source>
</evidence>
<evidence type="ECO:0008006" key="4">
    <source>
        <dbReference type="Google" id="ProtNLM"/>
    </source>
</evidence>
<reference evidence="2 3" key="1">
    <citation type="submission" date="2019-03" db="EMBL/GenBank/DDBJ databases">
        <title>Genome sequence of Sphingomonas sp. 17J27-24.</title>
        <authorList>
            <person name="Kim M."/>
            <person name="Maeng S."/>
            <person name="Sathiyaraj S."/>
        </authorList>
    </citation>
    <scope>NUCLEOTIDE SEQUENCE [LARGE SCALE GENOMIC DNA]</scope>
    <source>
        <strain evidence="2 3">17J27-24</strain>
    </source>
</reference>
<comment type="caution">
    <text evidence="2">The sequence shown here is derived from an EMBL/GenBank/DDBJ whole genome shotgun (WGS) entry which is preliminary data.</text>
</comment>
<keyword evidence="3" id="KW-1185">Reference proteome</keyword>
<gene>
    <name evidence="2" type="ORF">E2493_08610</name>
</gene>